<evidence type="ECO:0000259" key="11">
    <source>
        <dbReference type="Pfam" id="PF18317"/>
    </source>
</evidence>
<evidence type="ECO:0000256" key="8">
    <source>
        <dbReference type="HAMAP-Rule" id="MF_00222"/>
    </source>
</evidence>
<dbReference type="InterPro" id="IPR006151">
    <property type="entry name" value="Shikm_DH/Glu-tRNA_Rdtase"/>
</dbReference>
<dbReference type="GO" id="GO:0004764">
    <property type="term" value="F:shikimate 3-dehydrogenase (NADP+) activity"/>
    <property type="evidence" value="ECO:0007669"/>
    <property type="project" value="UniProtKB-UniRule"/>
</dbReference>
<feature type="active site" description="Proton acceptor" evidence="8">
    <location>
        <position position="70"/>
    </location>
</feature>
<dbReference type="STRING" id="1337093.MBELCI_2296"/>
<dbReference type="UniPathway" id="UPA00053">
    <property type="reaction ID" value="UER00087"/>
</dbReference>
<dbReference type="PANTHER" id="PTHR21089">
    <property type="entry name" value="SHIKIMATE DEHYDROGENASE"/>
    <property type="match status" value="1"/>
</dbReference>
<dbReference type="OrthoDB" id="9792692at2"/>
<dbReference type="InterPro" id="IPR022893">
    <property type="entry name" value="Shikimate_DH_fam"/>
</dbReference>
<dbReference type="GO" id="GO:0019632">
    <property type="term" value="P:shikimate metabolic process"/>
    <property type="evidence" value="ECO:0007669"/>
    <property type="project" value="InterPro"/>
</dbReference>
<keyword evidence="3 8" id="KW-0028">Amino-acid biosynthesis</keyword>
<feature type="binding site" evidence="8">
    <location>
        <begin position="156"/>
        <end position="161"/>
    </location>
    <ligand>
        <name>NADP(+)</name>
        <dbReference type="ChEBI" id="CHEBI:58349"/>
    </ligand>
</feature>
<dbReference type="PANTHER" id="PTHR21089:SF1">
    <property type="entry name" value="BIFUNCTIONAL 3-DEHYDROQUINATE DEHYDRATASE_SHIKIMATE DEHYDROGENASE, CHLOROPLASTIC"/>
    <property type="match status" value="1"/>
</dbReference>
<dbReference type="InterPro" id="IPR046346">
    <property type="entry name" value="Aminoacid_DH-like_N_sf"/>
</dbReference>
<feature type="binding site" evidence="8">
    <location>
        <position position="91"/>
    </location>
    <ligand>
        <name>shikimate</name>
        <dbReference type="ChEBI" id="CHEBI:36208"/>
    </ligand>
</feature>
<feature type="binding site" evidence="8">
    <location>
        <position position="66"/>
    </location>
    <ligand>
        <name>shikimate</name>
        <dbReference type="ChEBI" id="CHEBI:36208"/>
    </ligand>
</feature>
<dbReference type="Pfam" id="PF01488">
    <property type="entry name" value="Shikimate_DH"/>
    <property type="match status" value="1"/>
</dbReference>
<dbReference type="NCBIfam" id="TIGR00507">
    <property type="entry name" value="aroE"/>
    <property type="match status" value="1"/>
</dbReference>
<dbReference type="AlphaFoldDB" id="U3AEY1"/>
<dbReference type="GO" id="GO:0008652">
    <property type="term" value="P:amino acid biosynthetic process"/>
    <property type="evidence" value="ECO:0007669"/>
    <property type="project" value="UniProtKB-KW"/>
</dbReference>
<dbReference type="Gene3D" id="3.40.50.10860">
    <property type="entry name" value="Leucine Dehydrogenase, chain A, domain 1"/>
    <property type="match status" value="1"/>
</dbReference>
<comment type="subunit">
    <text evidence="8">Homodimer.</text>
</comment>
<evidence type="ECO:0000259" key="9">
    <source>
        <dbReference type="Pfam" id="PF01488"/>
    </source>
</evidence>
<name>U3AEY1_9RHOB</name>
<evidence type="ECO:0000256" key="6">
    <source>
        <dbReference type="ARBA" id="ARBA00023141"/>
    </source>
</evidence>
<dbReference type="InterPro" id="IPR011342">
    <property type="entry name" value="Shikimate_DH"/>
</dbReference>
<evidence type="ECO:0000313" key="13">
    <source>
        <dbReference type="Proteomes" id="UP000016566"/>
    </source>
</evidence>
<dbReference type="EC" id="1.1.1.25" evidence="2 8"/>
<dbReference type="GO" id="GO:0009423">
    <property type="term" value="P:chorismate biosynthetic process"/>
    <property type="evidence" value="ECO:0007669"/>
    <property type="project" value="UniProtKB-UniRule"/>
</dbReference>
<feature type="domain" description="SDH C-terminal" evidence="11">
    <location>
        <begin position="244"/>
        <end position="265"/>
    </location>
</feature>
<dbReference type="GO" id="GO:0005829">
    <property type="term" value="C:cytosol"/>
    <property type="evidence" value="ECO:0007669"/>
    <property type="project" value="TreeGrafter"/>
</dbReference>
<feature type="binding site" evidence="8">
    <location>
        <position position="106"/>
    </location>
    <ligand>
        <name>shikimate</name>
        <dbReference type="ChEBI" id="CHEBI:36208"/>
    </ligand>
</feature>
<keyword evidence="5 8" id="KW-0560">Oxidoreductase</keyword>
<evidence type="ECO:0000256" key="1">
    <source>
        <dbReference type="ARBA" id="ARBA00004871"/>
    </source>
</evidence>
<dbReference type="GO" id="GO:0050661">
    <property type="term" value="F:NADP binding"/>
    <property type="evidence" value="ECO:0007669"/>
    <property type="project" value="InterPro"/>
</dbReference>
<feature type="binding site" evidence="8">
    <location>
        <position position="82"/>
    </location>
    <ligand>
        <name>NADP(+)</name>
        <dbReference type="ChEBI" id="CHEBI:58349"/>
    </ligand>
</feature>
<reference evidence="12" key="1">
    <citation type="journal article" date="2013" name="Genome Announc.">
        <title>Draft Genome Sequence of Loktanella cinnabarina LL-001T, Isolated from Deep-Sea Floor Sediment.</title>
        <authorList>
            <person name="Nishi S."/>
            <person name="Tsubouchi T."/>
            <person name="Takaki Y."/>
            <person name="Koyanagi R."/>
            <person name="Satoh N."/>
            <person name="Maruyama T."/>
            <person name="Hatada Y."/>
        </authorList>
    </citation>
    <scope>NUCLEOTIDE SEQUENCE [LARGE SCALE GENOMIC DNA]</scope>
    <source>
        <strain evidence="12">LL-001</strain>
    </source>
</reference>
<comment type="similarity">
    <text evidence="8">Belongs to the shikimate dehydrogenase family.</text>
</comment>
<sequence>MSAHRIPLAGVIGAPIAHSRSPRLFAHWFGAMGIAGHYVPLHIEPANFEQGVRALPLMGFRGTNVTLPHKLAALQIADHLSDRARRIGAANTLTFREDGIHADNTDGHGFLENLRQSAPGWSAADGAAVVLGAGGAARAVLDALVEAGAPEIRLANRTRARAQALAEAFGPRIRVIDWVEVPEALDGSATVVNTTSLGMEGADPFDLDLSALPRDALVTDLVYTPLDTPMLIAARAQGCRTVDGLGMLLHQAVPGFERWFGATPEITEPRARRCWDDFPSRPHRLHRHGKIDHGGDVRG</sequence>
<evidence type="ECO:0000259" key="10">
    <source>
        <dbReference type="Pfam" id="PF08501"/>
    </source>
</evidence>
<feature type="binding site" evidence="8">
    <location>
        <position position="244"/>
    </location>
    <ligand>
        <name>NADP(+)</name>
        <dbReference type="ChEBI" id="CHEBI:58349"/>
    </ligand>
</feature>
<dbReference type="Pfam" id="PF18317">
    <property type="entry name" value="SDH_C"/>
    <property type="match status" value="1"/>
</dbReference>
<dbReference type="Gene3D" id="3.40.50.720">
    <property type="entry name" value="NAD(P)-binding Rossmann-like Domain"/>
    <property type="match status" value="1"/>
</dbReference>
<gene>
    <name evidence="8" type="primary">aroE</name>
    <name evidence="12" type="ORF">MBELCI_2296</name>
</gene>
<evidence type="ECO:0000313" key="12">
    <source>
        <dbReference type="EMBL" id="GAD56244.1"/>
    </source>
</evidence>
<comment type="function">
    <text evidence="8">Involved in the biosynthesis of the chorismate, which leads to the biosynthesis of aromatic amino acids. Catalyzes the reversible NADPH linked reduction of 3-dehydroshikimate (DHSA) to yield shikimate (SA).</text>
</comment>
<feature type="binding site" evidence="8">
    <location>
        <begin position="19"/>
        <end position="21"/>
    </location>
    <ligand>
        <name>shikimate</name>
        <dbReference type="ChEBI" id="CHEBI:36208"/>
    </ligand>
</feature>
<comment type="caution">
    <text evidence="12">The sequence shown here is derived from an EMBL/GenBank/DDBJ whole genome shotgun (WGS) entry which is preliminary data.</text>
</comment>
<dbReference type="Proteomes" id="UP000016566">
    <property type="component" value="Unassembled WGS sequence"/>
</dbReference>
<accession>U3AEY1</accession>
<evidence type="ECO:0000256" key="3">
    <source>
        <dbReference type="ARBA" id="ARBA00022605"/>
    </source>
</evidence>
<evidence type="ECO:0000256" key="4">
    <source>
        <dbReference type="ARBA" id="ARBA00022857"/>
    </source>
</evidence>
<dbReference type="CDD" id="cd01065">
    <property type="entry name" value="NAD_bind_Shikimate_DH"/>
    <property type="match status" value="1"/>
</dbReference>
<feature type="binding site" evidence="8">
    <location>
        <position position="221"/>
    </location>
    <ligand>
        <name>NADP(+)</name>
        <dbReference type="ChEBI" id="CHEBI:58349"/>
    </ligand>
</feature>
<evidence type="ECO:0000256" key="5">
    <source>
        <dbReference type="ARBA" id="ARBA00023002"/>
    </source>
</evidence>
<feature type="domain" description="Shikimate dehydrogenase substrate binding N-terminal" evidence="10">
    <location>
        <begin position="11"/>
        <end position="93"/>
    </location>
</feature>
<evidence type="ECO:0000256" key="7">
    <source>
        <dbReference type="ARBA" id="ARBA00049442"/>
    </source>
</evidence>
<feature type="domain" description="Quinate/shikimate 5-dehydrogenase/glutamyl-tRNA reductase" evidence="9">
    <location>
        <begin position="125"/>
        <end position="196"/>
    </location>
</feature>
<comment type="catalytic activity">
    <reaction evidence="7 8">
        <text>shikimate + NADP(+) = 3-dehydroshikimate + NADPH + H(+)</text>
        <dbReference type="Rhea" id="RHEA:17737"/>
        <dbReference type="ChEBI" id="CHEBI:15378"/>
        <dbReference type="ChEBI" id="CHEBI:16630"/>
        <dbReference type="ChEBI" id="CHEBI:36208"/>
        <dbReference type="ChEBI" id="CHEBI:57783"/>
        <dbReference type="ChEBI" id="CHEBI:58349"/>
        <dbReference type="EC" id="1.1.1.25"/>
    </reaction>
</comment>
<organism evidence="12 13">
    <name type="scientific">Limimaricola cinnabarinus LL-001</name>
    <dbReference type="NCBI Taxonomy" id="1337093"/>
    <lineage>
        <taxon>Bacteria</taxon>
        <taxon>Pseudomonadati</taxon>
        <taxon>Pseudomonadota</taxon>
        <taxon>Alphaproteobacteria</taxon>
        <taxon>Rhodobacterales</taxon>
        <taxon>Paracoccaceae</taxon>
        <taxon>Limimaricola</taxon>
    </lineage>
</organism>
<dbReference type="eggNOG" id="COG0169">
    <property type="taxonomic scope" value="Bacteria"/>
</dbReference>
<dbReference type="HAMAP" id="MF_00222">
    <property type="entry name" value="Shikimate_DH_AroE"/>
    <property type="match status" value="1"/>
</dbReference>
<dbReference type="SUPFAM" id="SSF51735">
    <property type="entry name" value="NAD(P)-binding Rossmann-fold domains"/>
    <property type="match status" value="1"/>
</dbReference>
<dbReference type="Pfam" id="PF08501">
    <property type="entry name" value="Shikimate_dh_N"/>
    <property type="match status" value="1"/>
</dbReference>
<keyword evidence="4 8" id="KW-0521">NADP</keyword>
<dbReference type="GO" id="GO:0009073">
    <property type="term" value="P:aromatic amino acid family biosynthetic process"/>
    <property type="evidence" value="ECO:0007669"/>
    <property type="project" value="UniProtKB-KW"/>
</dbReference>
<keyword evidence="6 8" id="KW-0057">Aromatic amino acid biosynthesis</keyword>
<dbReference type="InterPro" id="IPR013708">
    <property type="entry name" value="Shikimate_DH-bd_N"/>
</dbReference>
<dbReference type="SUPFAM" id="SSF53223">
    <property type="entry name" value="Aminoacid dehydrogenase-like, N-terminal domain"/>
    <property type="match status" value="1"/>
</dbReference>
<dbReference type="NCBIfam" id="NF001312">
    <property type="entry name" value="PRK00258.1-4"/>
    <property type="match status" value="1"/>
</dbReference>
<evidence type="ECO:0000256" key="2">
    <source>
        <dbReference type="ARBA" id="ARBA00012962"/>
    </source>
</evidence>
<dbReference type="RefSeq" id="WP_021694345.1">
    <property type="nucleotide sequence ID" value="NZ_BATB01000032.1"/>
</dbReference>
<feature type="binding site" evidence="8">
    <location>
        <begin position="132"/>
        <end position="136"/>
    </location>
    <ligand>
        <name>NADP(+)</name>
        <dbReference type="ChEBI" id="CHEBI:58349"/>
    </ligand>
</feature>
<feature type="binding site" evidence="8">
    <location>
        <position position="251"/>
    </location>
    <ligand>
        <name>shikimate</name>
        <dbReference type="ChEBI" id="CHEBI:36208"/>
    </ligand>
</feature>
<keyword evidence="13" id="KW-1185">Reference proteome</keyword>
<dbReference type="InterPro" id="IPR036291">
    <property type="entry name" value="NAD(P)-bd_dom_sf"/>
</dbReference>
<feature type="binding site" evidence="8">
    <location>
        <position position="223"/>
    </location>
    <ligand>
        <name>shikimate</name>
        <dbReference type="ChEBI" id="CHEBI:36208"/>
    </ligand>
</feature>
<dbReference type="InterPro" id="IPR041121">
    <property type="entry name" value="SDH_C"/>
</dbReference>
<dbReference type="EMBL" id="BATB01000032">
    <property type="protein sequence ID" value="GAD56244.1"/>
    <property type="molecule type" value="Genomic_DNA"/>
</dbReference>
<comment type="pathway">
    <text evidence="1 8">Metabolic intermediate biosynthesis; chorismate biosynthesis; chorismate from D-erythrose 4-phosphate and phosphoenolpyruvate: step 4/7.</text>
</comment>
<proteinExistence type="inferred from homology"/>
<protein>
    <recommendedName>
        <fullName evidence="2 8">Shikimate dehydrogenase (NADP(+))</fullName>
        <shortName evidence="8">SDH</shortName>
        <ecNumber evidence="2 8">1.1.1.25</ecNumber>
    </recommendedName>
</protein>